<dbReference type="PANTHER" id="PTHR34220:SF7">
    <property type="entry name" value="SENSOR HISTIDINE KINASE YPDA"/>
    <property type="match status" value="1"/>
</dbReference>
<dbReference type="RefSeq" id="WP_069157621.1">
    <property type="nucleotide sequence ID" value="NZ_DBFYTC010000216.1"/>
</dbReference>
<evidence type="ECO:0000313" key="8">
    <source>
        <dbReference type="EMBL" id="ODM10887.1"/>
    </source>
</evidence>
<comment type="caution">
    <text evidence="8">The sequence shown here is derived from an EMBL/GenBank/DDBJ whole genome shotgun (WGS) entry which is preliminary data.</text>
</comment>
<name>A0A1E3AQ73_9FIRM</name>
<dbReference type="PANTHER" id="PTHR34220">
    <property type="entry name" value="SENSOR HISTIDINE KINASE YPDA"/>
    <property type="match status" value="1"/>
</dbReference>
<protein>
    <submittedName>
        <fullName evidence="8">Sensor histidine kinase YpdA</fullName>
        <ecNumber evidence="8">2.7.13.3</ecNumber>
    </submittedName>
</protein>
<dbReference type="GeneID" id="93302596"/>
<evidence type="ECO:0000256" key="4">
    <source>
        <dbReference type="ARBA" id="ARBA00022777"/>
    </source>
</evidence>
<dbReference type="Pfam" id="PF00672">
    <property type="entry name" value="HAMP"/>
    <property type="match status" value="1"/>
</dbReference>
<dbReference type="EC" id="2.7.13.3" evidence="8"/>
<feature type="coiled-coil region" evidence="5">
    <location>
        <begin position="369"/>
        <end position="396"/>
    </location>
</feature>
<dbReference type="GO" id="GO:0016020">
    <property type="term" value="C:membrane"/>
    <property type="evidence" value="ECO:0007669"/>
    <property type="project" value="UniProtKB-SubCell"/>
</dbReference>
<dbReference type="EMBL" id="MCGI01000003">
    <property type="protein sequence ID" value="ODM10887.1"/>
    <property type="molecule type" value="Genomic_DNA"/>
</dbReference>
<comment type="subcellular location">
    <subcellularLocation>
        <location evidence="1">Membrane</location>
    </subcellularLocation>
</comment>
<dbReference type="Pfam" id="PF02518">
    <property type="entry name" value="HATPase_c"/>
    <property type="match status" value="1"/>
</dbReference>
<dbReference type="InterPro" id="IPR050640">
    <property type="entry name" value="Bact_2-comp_sensor_kinase"/>
</dbReference>
<feature type="transmembrane region" description="Helical" evidence="6">
    <location>
        <begin position="298"/>
        <end position="321"/>
    </location>
</feature>
<organism evidence="8 9">
    <name type="scientific">Eisenbergiella tayi</name>
    <dbReference type="NCBI Taxonomy" id="1432052"/>
    <lineage>
        <taxon>Bacteria</taxon>
        <taxon>Bacillati</taxon>
        <taxon>Bacillota</taxon>
        <taxon>Clostridia</taxon>
        <taxon>Lachnospirales</taxon>
        <taxon>Lachnospiraceae</taxon>
        <taxon>Eisenbergiella</taxon>
    </lineage>
</organism>
<dbReference type="Gene3D" id="3.30.565.10">
    <property type="entry name" value="Histidine kinase-like ATPase, C-terminal domain"/>
    <property type="match status" value="1"/>
</dbReference>
<dbReference type="CDD" id="cd06225">
    <property type="entry name" value="HAMP"/>
    <property type="match status" value="1"/>
</dbReference>
<keyword evidence="4 8" id="KW-0418">Kinase</keyword>
<keyword evidence="6" id="KW-1133">Transmembrane helix</keyword>
<keyword evidence="5" id="KW-0175">Coiled coil</keyword>
<dbReference type="PROSITE" id="PS50885">
    <property type="entry name" value="HAMP"/>
    <property type="match status" value="1"/>
</dbReference>
<gene>
    <name evidence="8" type="primary">ypdA_21</name>
    <name evidence="8" type="ORF">BEH84_03316</name>
</gene>
<dbReference type="Proteomes" id="UP000095003">
    <property type="component" value="Unassembled WGS sequence"/>
</dbReference>
<accession>A0A1E3AQ73</accession>
<dbReference type="GO" id="GO:0000155">
    <property type="term" value="F:phosphorelay sensor kinase activity"/>
    <property type="evidence" value="ECO:0007669"/>
    <property type="project" value="InterPro"/>
</dbReference>
<dbReference type="SMART" id="SM00304">
    <property type="entry name" value="HAMP"/>
    <property type="match status" value="1"/>
</dbReference>
<evidence type="ECO:0000256" key="2">
    <source>
        <dbReference type="ARBA" id="ARBA00022553"/>
    </source>
</evidence>
<evidence type="ECO:0000259" key="7">
    <source>
        <dbReference type="PROSITE" id="PS50885"/>
    </source>
</evidence>
<evidence type="ECO:0000313" key="9">
    <source>
        <dbReference type="Proteomes" id="UP000095003"/>
    </source>
</evidence>
<feature type="transmembrane region" description="Helical" evidence="6">
    <location>
        <begin position="20"/>
        <end position="37"/>
    </location>
</feature>
<dbReference type="AlphaFoldDB" id="A0A1E3AQ73"/>
<dbReference type="Gene3D" id="6.10.340.10">
    <property type="match status" value="1"/>
</dbReference>
<dbReference type="Pfam" id="PF06580">
    <property type="entry name" value="His_kinase"/>
    <property type="match status" value="1"/>
</dbReference>
<dbReference type="SUPFAM" id="SSF55874">
    <property type="entry name" value="ATPase domain of HSP90 chaperone/DNA topoisomerase II/histidine kinase"/>
    <property type="match status" value="1"/>
</dbReference>
<evidence type="ECO:0000256" key="5">
    <source>
        <dbReference type="SAM" id="Coils"/>
    </source>
</evidence>
<evidence type="ECO:0000256" key="6">
    <source>
        <dbReference type="SAM" id="Phobius"/>
    </source>
</evidence>
<keyword evidence="3 8" id="KW-0808">Transferase</keyword>
<dbReference type="InterPro" id="IPR036890">
    <property type="entry name" value="HATPase_C_sf"/>
</dbReference>
<dbReference type="InterPro" id="IPR003660">
    <property type="entry name" value="HAMP_dom"/>
</dbReference>
<keyword evidence="6" id="KW-0472">Membrane</keyword>
<evidence type="ECO:0000256" key="3">
    <source>
        <dbReference type="ARBA" id="ARBA00022679"/>
    </source>
</evidence>
<feature type="domain" description="HAMP" evidence="7">
    <location>
        <begin position="322"/>
        <end position="374"/>
    </location>
</feature>
<reference evidence="8 9" key="1">
    <citation type="submission" date="2016-07" db="EMBL/GenBank/DDBJ databases">
        <title>Characterization of isolates of Eisenbergiella tayi derived from blood cultures, using whole genome sequencing.</title>
        <authorList>
            <person name="Burdz T."/>
            <person name="Wiebe D."/>
            <person name="Huynh C."/>
            <person name="Bernard K."/>
        </authorList>
    </citation>
    <scope>NUCLEOTIDE SEQUENCE [LARGE SCALE GENOMIC DNA]</scope>
    <source>
        <strain evidence="8 9">NML 120489</strain>
    </source>
</reference>
<proteinExistence type="predicted"/>
<evidence type="ECO:0000256" key="1">
    <source>
        <dbReference type="ARBA" id="ARBA00004370"/>
    </source>
</evidence>
<keyword evidence="6" id="KW-0812">Transmembrane</keyword>
<dbReference type="InterPro" id="IPR010559">
    <property type="entry name" value="Sig_transdc_His_kin_internal"/>
</dbReference>
<dbReference type="InterPro" id="IPR003594">
    <property type="entry name" value="HATPase_dom"/>
</dbReference>
<keyword evidence="2" id="KW-0597">Phosphoprotein</keyword>
<sequence>MKKRLKNLSIQQRISYSFTLFFTVLVICIIFVLRGIYSSQMYEKLMQGRSYEDNLIVQQMAGLASNTGSCCNSIIVNLNNTLELNGSPLFYPNLYNTTTKKKILNIIENSFLLYPDVGHIAVLYNNGDMYEKERNRSYRSSDGNLELVKQFGKMGITTTGQWYYSLKIESAFSGFNLHYVKVLRDVESNSDVGYIILELDEQRLYETYQYKDGAPEVDIYLTDQNGMLLSSDDREAMEALRAAPDYDAQFAYSKEVLGHAEEKKGMSGFRVGSYQVNDTWRLTTVLDVKASLSAVNNMTIVIIIVSLLLLCVFNALSTVIARRIARPISQLSEHMRKFTHSLPENLPDTDVENEEGILISSFNQMVRMNRELFENVTNEKREKRRLELALLQAQIKPHFLYNTLDTIFCLNSMDCYKDASRMIKLLADYYRLVLNKGLDWIWMDQELEALQKYLEIQSVRYNDSLSYSIEMPEELRAFKIPKLTLQPLVENAIYHGIKPKNGRGHILVTGELVDDWAYIYVVDDGIGMSRETFRRILSGEQKGADMDAISSADKMHSMESFGLKNVSERLKMYYGQGTCIQLDDTPIGTSIALCINLKRGGHEV</sequence>